<dbReference type="GeneID" id="7048944"/>
<dbReference type="JaponicusDB" id="SJAG_03028">
    <property type="gene designation" value="rrp9"/>
</dbReference>
<dbReference type="STRING" id="402676.B6K346"/>
<dbReference type="GO" id="GO:0000472">
    <property type="term" value="P:endonucleolytic cleavage to generate mature 5'-end of SSU-rRNA from (SSU-rRNA, 5.8S rRNA, LSU-rRNA)"/>
    <property type="evidence" value="ECO:0007669"/>
    <property type="project" value="EnsemblFungi"/>
</dbReference>
<dbReference type="GO" id="GO:0030515">
    <property type="term" value="F:snoRNA binding"/>
    <property type="evidence" value="ECO:0000318"/>
    <property type="project" value="GO_Central"/>
</dbReference>
<dbReference type="Pfam" id="PF00400">
    <property type="entry name" value="WD40"/>
    <property type="match status" value="3"/>
</dbReference>
<dbReference type="PANTHER" id="PTHR19865:SF0">
    <property type="entry name" value="U3 SMALL NUCLEOLAR RNA-INTERACTING PROTEIN 2"/>
    <property type="match status" value="1"/>
</dbReference>
<feature type="region of interest" description="Disordered" evidence="6">
    <location>
        <begin position="1"/>
        <end position="64"/>
    </location>
</feature>
<dbReference type="InterPro" id="IPR036322">
    <property type="entry name" value="WD40_repeat_dom_sf"/>
</dbReference>
<evidence type="ECO:0000256" key="4">
    <source>
        <dbReference type="ARBA" id="ARBA00023242"/>
    </source>
</evidence>
<dbReference type="GO" id="GO:0032040">
    <property type="term" value="C:small-subunit processome"/>
    <property type="evidence" value="ECO:0000318"/>
    <property type="project" value="GO_Central"/>
</dbReference>
<dbReference type="VEuPathDB" id="FungiDB:SJAG_03028"/>
<evidence type="ECO:0000313" key="9">
    <source>
        <dbReference type="Proteomes" id="UP000001744"/>
    </source>
</evidence>
<sequence length="516" mass="57540">MSDPFFNRPALRKRKKTEKKAAQAAAPSKSRKNETERGDASDISSDSDDLDAVMDDADEEEEDLMETAAEKRLRLAKQYLSQVRDEMADEGGFDAKDVDREILAHRLKEDVMEQQGKMYLKIADRIATETKPRFTRMVGRHNRPLVGICAKDHEVYTVDKSGLVQKWALMNFDGEENDTSDSTEKIKVRPVRFARSSPETDHKGLITCAALSGDGKWLVTGGADHHIVVRDTETLEARHCWKHHRDTVLALSFRKDSNEMFSASADRSIKVWSLDQMSYVETLFGHQDGIVDISSLAQERCVTAGSRDRTARLWKIVEESQLVFRGGSTSMKATGGFMEGSLDCVRMVDEEHFVSGSDNGALALWSLQRKKPVHTLPIAHGMQPQLPPSKHSAETQPEDSNVPALPYPITAIATIPYANVFVTGSYNGDLKLWKISDTVRSFEPVQLSSTLKVPGFVNHIQASLYGKRGHEHIQILVACGREPRYGRWKTMGGVQNAAYIFDISLVSASAESLGEE</sequence>
<evidence type="ECO:0000256" key="5">
    <source>
        <dbReference type="PROSITE-ProRule" id="PRU00221"/>
    </source>
</evidence>
<dbReference type="GO" id="GO:0034511">
    <property type="term" value="F:U3 snoRNA binding"/>
    <property type="evidence" value="ECO:0007669"/>
    <property type="project" value="EnsemblFungi"/>
</dbReference>
<reference evidence="7 9" key="1">
    <citation type="journal article" date="2011" name="Science">
        <title>Comparative functional genomics of the fission yeasts.</title>
        <authorList>
            <person name="Rhind N."/>
            <person name="Chen Z."/>
            <person name="Yassour M."/>
            <person name="Thompson D.A."/>
            <person name="Haas B.J."/>
            <person name="Habib N."/>
            <person name="Wapinski I."/>
            <person name="Roy S."/>
            <person name="Lin M.F."/>
            <person name="Heiman D.I."/>
            <person name="Young S.K."/>
            <person name="Furuya K."/>
            <person name="Guo Y."/>
            <person name="Pidoux A."/>
            <person name="Chen H.M."/>
            <person name="Robbertse B."/>
            <person name="Goldberg J.M."/>
            <person name="Aoki K."/>
            <person name="Bayne E.H."/>
            <person name="Berlin A.M."/>
            <person name="Desjardins C.A."/>
            <person name="Dobbs E."/>
            <person name="Dukaj L."/>
            <person name="Fan L."/>
            <person name="FitzGerald M.G."/>
            <person name="French C."/>
            <person name="Gujja S."/>
            <person name="Hansen K."/>
            <person name="Keifenheim D."/>
            <person name="Levin J.Z."/>
            <person name="Mosher R.A."/>
            <person name="Mueller C.A."/>
            <person name="Pfiffner J."/>
            <person name="Priest M."/>
            <person name="Russ C."/>
            <person name="Smialowska A."/>
            <person name="Swoboda P."/>
            <person name="Sykes S.M."/>
            <person name="Vaughn M."/>
            <person name="Vengrova S."/>
            <person name="Yoder R."/>
            <person name="Zeng Q."/>
            <person name="Allshire R."/>
            <person name="Baulcombe D."/>
            <person name="Birren B.W."/>
            <person name="Brown W."/>
            <person name="Ekwall K."/>
            <person name="Kellis M."/>
            <person name="Leatherwood J."/>
            <person name="Levin H."/>
            <person name="Margalit H."/>
            <person name="Martienssen R."/>
            <person name="Nieduszynski C.A."/>
            <person name="Spatafora J.W."/>
            <person name="Friedman N."/>
            <person name="Dalgaard J.Z."/>
            <person name="Baumann P."/>
            <person name="Niki H."/>
            <person name="Regev A."/>
            <person name="Nusbaum C."/>
        </authorList>
    </citation>
    <scope>NUCLEOTIDE SEQUENCE [LARGE SCALE GENOMIC DNA]</scope>
    <source>
        <strain evidence="9">yFS275 / FY16936</strain>
    </source>
</reference>
<dbReference type="InterPro" id="IPR015943">
    <property type="entry name" value="WD40/YVTN_repeat-like_dom_sf"/>
</dbReference>
<dbReference type="GO" id="GO:0031428">
    <property type="term" value="C:box C/D methylation guide snoRNP complex"/>
    <property type="evidence" value="ECO:0007669"/>
    <property type="project" value="EnsemblFungi"/>
</dbReference>
<dbReference type="OMA" id="CSLRIWK"/>
<evidence type="ECO:0000256" key="1">
    <source>
        <dbReference type="ARBA" id="ARBA00004123"/>
    </source>
</evidence>
<dbReference type="SUPFAM" id="SSF50978">
    <property type="entry name" value="WD40 repeat-like"/>
    <property type="match status" value="1"/>
</dbReference>
<dbReference type="eggNOG" id="KOG0299">
    <property type="taxonomic scope" value="Eukaryota"/>
</dbReference>
<dbReference type="SMART" id="SM00320">
    <property type="entry name" value="WD40"/>
    <property type="match status" value="5"/>
</dbReference>
<keyword evidence="4" id="KW-0539">Nucleus</keyword>
<keyword evidence="2 5" id="KW-0853">WD repeat</keyword>
<dbReference type="InterPro" id="IPR020472">
    <property type="entry name" value="WD40_PAC1"/>
</dbReference>
<accession>B6K346</accession>
<dbReference type="OrthoDB" id="189968at2759"/>
<dbReference type="RefSeq" id="XP_002174196.1">
    <property type="nucleotide sequence ID" value="XM_002174160.2"/>
</dbReference>
<feature type="compositionally biased region" description="Basic and acidic residues" evidence="6">
    <location>
        <begin position="31"/>
        <end position="40"/>
    </location>
</feature>
<keyword evidence="3" id="KW-0677">Repeat</keyword>
<dbReference type="InterPro" id="IPR039241">
    <property type="entry name" value="Rrp9-like"/>
</dbReference>
<protein>
    <submittedName>
        <fullName evidence="7">U3 snoRNP-associated protein Rrp9</fullName>
    </submittedName>
</protein>
<dbReference type="PROSITE" id="PS50294">
    <property type="entry name" value="WD_REPEATS_REGION"/>
    <property type="match status" value="1"/>
</dbReference>
<organism evidence="7 9">
    <name type="scientific">Schizosaccharomyces japonicus (strain yFS275 / FY16936)</name>
    <name type="common">Fission yeast</name>
    <dbReference type="NCBI Taxonomy" id="402676"/>
    <lineage>
        <taxon>Eukaryota</taxon>
        <taxon>Fungi</taxon>
        <taxon>Dikarya</taxon>
        <taxon>Ascomycota</taxon>
        <taxon>Taphrinomycotina</taxon>
        <taxon>Schizosaccharomycetes</taxon>
        <taxon>Schizosaccharomycetales</taxon>
        <taxon>Schizosaccharomycetaceae</taxon>
        <taxon>Schizosaccharomyces</taxon>
    </lineage>
</organism>
<dbReference type="HOGENOM" id="CLU_014017_1_0_1"/>
<evidence type="ECO:0000313" key="8">
    <source>
        <dbReference type="JaponicusDB" id="SJAG_03028"/>
    </source>
</evidence>
<evidence type="ECO:0000256" key="2">
    <source>
        <dbReference type="ARBA" id="ARBA00022574"/>
    </source>
</evidence>
<evidence type="ECO:0000256" key="3">
    <source>
        <dbReference type="ARBA" id="ARBA00022737"/>
    </source>
</evidence>
<name>B6K346_SCHJY</name>
<proteinExistence type="predicted"/>
<dbReference type="EMBL" id="KE651167">
    <property type="protein sequence ID" value="EEB07903.1"/>
    <property type="molecule type" value="Genomic_DNA"/>
</dbReference>
<dbReference type="PANTHER" id="PTHR19865">
    <property type="entry name" value="U3 SMALL NUCLEOLAR RNA INTERACTING PROTEIN 2"/>
    <property type="match status" value="1"/>
</dbReference>
<evidence type="ECO:0000256" key="6">
    <source>
        <dbReference type="SAM" id="MobiDB-lite"/>
    </source>
</evidence>
<gene>
    <name evidence="8" type="primary">rrp9</name>
    <name evidence="7" type="ORF">SJAG_03028</name>
</gene>
<comment type="subcellular location">
    <subcellularLocation>
        <location evidence="1">Nucleus</location>
    </subcellularLocation>
</comment>
<keyword evidence="9" id="KW-1185">Reference proteome</keyword>
<dbReference type="GO" id="GO:0000447">
    <property type="term" value="P:endonucleolytic cleavage in ITS1 to separate SSU-rRNA from 5.8S rRNA and LSU-rRNA from tricistronic rRNA transcript (SSU-rRNA, 5.8S rRNA, LSU-rRNA)"/>
    <property type="evidence" value="ECO:0007669"/>
    <property type="project" value="EnsemblFungi"/>
</dbReference>
<dbReference type="Gene3D" id="2.130.10.10">
    <property type="entry name" value="YVTN repeat-like/Quinoprotein amine dehydrogenase"/>
    <property type="match status" value="1"/>
</dbReference>
<dbReference type="Proteomes" id="UP000001744">
    <property type="component" value="Unassembled WGS sequence"/>
</dbReference>
<dbReference type="PRINTS" id="PR00320">
    <property type="entry name" value="GPROTEINBRPT"/>
</dbReference>
<dbReference type="AlphaFoldDB" id="B6K346"/>
<feature type="compositionally biased region" description="Acidic residues" evidence="6">
    <location>
        <begin position="45"/>
        <end position="64"/>
    </location>
</feature>
<dbReference type="GO" id="GO:0000480">
    <property type="term" value="P:endonucleolytic cleavage in 5'-ETS of tricistronic rRNA transcript (SSU-rRNA, 5.8S rRNA, LSU-rRNA)"/>
    <property type="evidence" value="ECO:0007669"/>
    <property type="project" value="EnsemblFungi"/>
</dbReference>
<evidence type="ECO:0000313" key="7">
    <source>
        <dbReference type="EMBL" id="EEB07903.1"/>
    </source>
</evidence>
<feature type="repeat" description="WD" evidence="5">
    <location>
        <begin position="241"/>
        <end position="282"/>
    </location>
</feature>
<feature type="repeat" description="WD" evidence="5">
    <location>
        <begin position="283"/>
        <end position="324"/>
    </location>
</feature>
<dbReference type="PROSITE" id="PS50082">
    <property type="entry name" value="WD_REPEATS_2"/>
    <property type="match status" value="2"/>
</dbReference>
<dbReference type="InterPro" id="IPR001680">
    <property type="entry name" value="WD40_rpt"/>
</dbReference>